<dbReference type="STRING" id="1296120.A0A1B9GVG8"/>
<dbReference type="PANTHER" id="PTHR12978:SF0">
    <property type="entry name" value="M7GPPPX DIPHOSPHATASE"/>
    <property type="match status" value="1"/>
</dbReference>
<dbReference type="Gene3D" id="3.30.428.10">
    <property type="entry name" value="HIT-like"/>
    <property type="match status" value="1"/>
</dbReference>
<evidence type="ECO:0000313" key="4">
    <source>
        <dbReference type="EMBL" id="OCF35037.1"/>
    </source>
</evidence>
<dbReference type="SUPFAM" id="SSF54197">
    <property type="entry name" value="HIT-like"/>
    <property type="match status" value="1"/>
</dbReference>
<evidence type="ECO:0000256" key="2">
    <source>
        <dbReference type="PIRSR" id="PIRSR028973-1"/>
    </source>
</evidence>
<sequence length="327" mass="36354">MSSSSSNPATTTDSQRISASTLRAFTPTRVLSESTSTGSIYVLGTLSDSPTIVHLQKTVLASDQVEGVVSGLDRLDVFLENAPYFSAHGWLQTPPTRSADLAIKIIHPATEAHIRKYSTQERYVVTETREVYDTVVKRYIGSFDESRLAWVYAILEGRKEADRVLYRQEGEDGFVLLPDLKWDQTSMSALYLTVLVHTRRISTLRDLTRAHIPLLQSIKQKTFETVRAKYDVPASKLRLFVHYQPSYYHFHVHVVHVDHEASAGMLVGQAHMLEDLITLLELSPADGPSILAQKTYTYPLGAEHGLYAGMIQAGVLVAQPEKAAAAI</sequence>
<organism evidence="4 5">
    <name type="scientific">Kwoniella heveanensis BCC8398</name>
    <dbReference type="NCBI Taxonomy" id="1296120"/>
    <lineage>
        <taxon>Eukaryota</taxon>
        <taxon>Fungi</taxon>
        <taxon>Dikarya</taxon>
        <taxon>Basidiomycota</taxon>
        <taxon>Agaricomycotina</taxon>
        <taxon>Tremellomycetes</taxon>
        <taxon>Tremellales</taxon>
        <taxon>Cryptococcaceae</taxon>
        <taxon>Kwoniella</taxon>
    </lineage>
</organism>
<feature type="binding site" evidence="3">
    <location>
        <position position="150"/>
    </location>
    <ligand>
        <name>substrate</name>
    </ligand>
</feature>
<comment type="similarity">
    <text evidence="1">Belongs to the HIT family.</text>
</comment>
<dbReference type="GO" id="GO:0000290">
    <property type="term" value="P:deadenylation-dependent decapping of nuclear-transcribed mRNA"/>
    <property type="evidence" value="ECO:0007669"/>
    <property type="project" value="InterPro"/>
</dbReference>
<accession>A0A1B9GVG8</accession>
<evidence type="ECO:0000256" key="1">
    <source>
        <dbReference type="ARBA" id="ARBA00010208"/>
    </source>
</evidence>
<keyword evidence="5" id="KW-1185">Reference proteome</keyword>
<evidence type="ECO:0000256" key="3">
    <source>
        <dbReference type="PIRSR" id="PIRSR028973-2"/>
    </source>
</evidence>
<dbReference type="PANTHER" id="PTHR12978">
    <property type="entry name" value="HISTIDINE TRIAD HIT PROTEIN MEMBER"/>
    <property type="match status" value="1"/>
</dbReference>
<dbReference type="Proteomes" id="UP000092666">
    <property type="component" value="Unassembled WGS sequence"/>
</dbReference>
<name>A0A1B9GVG8_9TREE</name>
<dbReference type="GO" id="GO:0016787">
    <property type="term" value="F:hydrolase activity"/>
    <property type="evidence" value="ECO:0007669"/>
    <property type="project" value="InterPro"/>
</dbReference>
<feature type="binding site" evidence="3">
    <location>
        <begin position="242"/>
        <end position="253"/>
    </location>
    <ligand>
        <name>substrate</name>
    </ligand>
</feature>
<dbReference type="SUPFAM" id="SSF102860">
    <property type="entry name" value="mRNA decapping enzyme DcpS N-terminal domain"/>
    <property type="match status" value="1"/>
</dbReference>
<feature type="binding site" evidence="3">
    <location>
        <position position="160"/>
    </location>
    <ligand>
        <name>substrate</name>
    </ligand>
</feature>
<dbReference type="InterPro" id="IPR036265">
    <property type="entry name" value="HIT-like_sf"/>
</dbReference>
<proteinExistence type="inferred from homology"/>
<feature type="binding site" evidence="3">
    <location>
        <position position="179"/>
    </location>
    <ligand>
        <name>substrate</name>
    </ligand>
</feature>
<dbReference type="GO" id="GO:0000340">
    <property type="term" value="F:RNA 7-methylguanosine cap binding"/>
    <property type="evidence" value="ECO:0007669"/>
    <property type="project" value="TreeGrafter"/>
</dbReference>
<evidence type="ECO:0000313" key="5">
    <source>
        <dbReference type="Proteomes" id="UP000092666"/>
    </source>
</evidence>
<dbReference type="OrthoDB" id="10264956at2759"/>
<dbReference type="Gene3D" id="3.30.200.40">
    <property type="entry name" value="Scavenger mRNA decapping enzyme, N-terminal domain"/>
    <property type="match status" value="1"/>
</dbReference>
<dbReference type="InterPro" id="IPR008594">
    <property type="entry name" value="DcpS/DCS2"/>
</dbReference>
<dbReference type="InterPro" id="IPR011145">
    <property type="entry name" value="Scavenger_mRNA_decap_enz_N"/>
</dbReference>
<reference evidence="4 5" key="1">
    <citation type="submission" date="2013-07" db="EMBL/GenBank/DDBJ databases">
        <title>The Genome Sequence of Cryptococcus heveanensis BCC8398.</title>
        <authorList>
            <consortium name="The Broad Institute Genome Sequencing Platform"/>
            <person name="Cuomo C."/>
            <person name="Litvintseva A."/>
            <person name="Chen Y."/>
            <person name="Heitman J."/>
            <person name="Sun S."/>
            <person name="Springer D."/>
            <person name="Dromer F."/>
            <person name="Young S.K."/>
            <person name="Zeng Q."/>
            <person name="Gargeya S."/>
            <person name="Fitzgerald M."/>
            <person name="Abouelleil A."/>
            <person name="Alvarado L."/>
            <person name="Berlin A.M."/>
            <person name="Chapman S.B."/>
            <person name="Dewar J."/>
            <person name="Goldberg J."/>
            <person name="Griggs A."/>
            <person name="Gujja S."/>
            <person name="Hansen M."/>
            <person name="Howarth C."/>
            <person name="Imamovic A."/>
            <person name="Larimer J."/>
            <person name="McCowan C."/>
            <person name="Murphy C."/>
            <person name="Pearson M."/>
            <person name="Priest M."/>
            <person name="Roberts A."/>
            <person name="Saif S."/>
            <person name="Shea T."/>
            <person name="Sykes S."/>
            <person name="Wortman J."/>
            <person name="Nusbaum C."/>
            <person name="Birren B."/>
        </authorList>
    </citation>
    <scope>NUCLEOTIDE SEQUENCE [LARGE SCALE GENOMIC DNA]</scope>
    <source>
        <strain evidence="4 5">BCC8398</strain>
    </source>
</reference>
<dbReference type="GO" id="GO:0000932">
    <property type="term" value="C:P-body"/>
    <property type="evidence" value="ECO:0007669"/>
    <property type="project" value="TreeGrafter"/>
</dbReference>
<reference evidence="5" key="2">
    <citation type="submission" date="2013-12" db="EMBL/GenBank/DDBJ databases">
        <title>Evolution of pathogenesis and genome organization in the Tremellales.</title>
        <authorList>
            <person name="Cuomo C."/>
            <person name="Litvintseva A."/>
            <person name="Heitman J."/>
            <person name="Chen Y."/>
            <person name="Sun S."/>
            <person name="Springer D."/>
            <person name="Dromer F."/>
            <person name="Young S."/>
            <person name="Zeng Q."/>
            <person name="Chapman S."/>
            <person name="Gujja S."/>
            <person name="Saif S."/>
            <person name="Birren B."/>
        </authorList>
    </citation>
    <scope>NUCLEOTIDE SEQUENCE [LARGE SCALE GENOMIC DNA]</scope>
    <source>
        <strain evidence="5">BCC8398</strain>
    </source>
</reference>
<gene>
    <name evidence="4" type="ORF">I316_03077</name>
</gene>
<dbReference type="Pfam" id="PF05652">
    <property type="entry name" value="DcpS"/>
    <property type="match status" value="1"/>
</dbReference>
<dbReference type="GO" id="GO:0005634">
    <property type="term" value="C:nucleus"/>
    <property type="evidence" value="ECO:0007669"/>
    <property type="project" value="TreeGrafter"/>
</dbReference>
<dbReference type="Pfam" id="PF11969">
    <property type="entry name" value="DcpS_C"/>
    <property type="match status" value="1"/>
</dbReference>
<dbReference type="EMBL" id="KI669500">
    <property type="protein sequence ID" value="OCF35037.1"/>
    <property type="molecule type" value="Genomic_DNA"/>
</dbReference>
<dbReference type="PIRSF" id="PIRSF028973">
    <property type="entry name" value="Scavenger_mRNA_decap_enz"/>
    <property type="match status" value="1"/>
</dbReference>
<feature type="binding site" evidence="3">
    <location>
        <position position="181"/>
    </location>
    <ligand>
        <name>substrate</name>
    </ligand>
</feature>
<evidence type="ECO:0008006" key="6">
    <source>
        <dbReference type="Google" id="ProtNLM"/>
    </source>
</evidence>
<protein>
    <recommendedName>
        <fullName evidence="6">Scavenger mRNA-decapping enzyme DcpS</fullName>
    </recommendedName>
</protein>
<feature type="active site" description="Nucleophile" evidence="2">
    <location>
        <position position="251"/>
    </location>
</feature>
<dbReference type="AlphaFoldDB" id="A0A1B9GVG8"/>